<reference evidence="2" key="1">
    <citation type="submission" date="2021-01" db="EMBL/GenBank/DDBJ databases">
        <title>Caligus Genome Assembly.</title>
        <authorList>
            <person name="Gallardo-Escarate C."/>
        </authorList>
    </citation>
    <scope>NUCLEOTIDE SEQUENCE [LARGE SCALE GENOMIC DNA]</scope>
</reference>
<organism evidence="1 2">
    <name type="scientific">Caligus rogercresseyi</name>
    <name type="common">Sea louse</name>
    <dbReference type="NCBI Taxonomy" id="217165"/>
    <lineage>
        <taxon>Eukaryota</taxon>
        <taxon>Metazoa</taxon>
        <taxon>Ecdysozoa</taxon>
        <taxon>Arthropoda</taxon>
        <taxon>Crustacea</taxon>
        <taxon>Multicrustacea</taxon>
        <taxon>Hexanauplia</taxon>
        <taxon>Copepoda</taxon>
        <taxon>Siphonostomatoida</taxon>
        <taxon>Caligidae</taxon>
        <taxon>Caligus</taxon>
    </lineage>
</organism>
<accession>A0A7T8JSZ2</accession>
<proteinExistence type="predicted"/>
<dbReference type="AlphaFoldDB" id="A0A7T8JSZ2"/>
<gene>
    <name evidence="1" type="ORF">FKW44_025168</name>
</gene>
<evidence type="ECO:0000313" key="2">
    <source>
        <dbReference type="Proteomes" id="UP000595437"/>
    </source>
</evidence>
<dbReference type="EMBL" id="CP045910">
    <property type="protein sequence ID" value="QQP31542.1"/>
    <property type="molecule type" value="Genomic_DNA"/>
</dbReference>
<keyword evidence="2" id="KW-1185">Reference proteome</keyword>
<dbReference type="Proteomes" id="UP000595437">
    <property type="component" value="Chromosome 21"/>
</dbReference>
<evidence type="ECO:0000313" key="1">
    <source>
        <dbReference type="EMBL" id="QQP31542.1"/>
    </source>
</evidence>
<sequence length="50" mass="5937">METHHRYQRGDFYGQAGRYILAGSDDGRFFCWDKESSNLMKMMTAWGLRD</sequence>
<dbReference type="OrthoDB" id="4869960at2759"/>
<name>A0A7T8JSZ2_CALRO</name>
<protein>
    <submittedName>
        <fullName evidence="1">WD and tetratricopeptide repeats protein 1like</fullName>
    </submittedName>
</protein>